<dbReference type="GeneID" id="35602874"/>
<dbReference type="Gene3D" id="1.10.630.10">
    <property type="entry name" value="Cytochrome P450"/>
    <property type="match status" value="1"/>
</dbReference>
<evidence type="ECO:0000256" key="2">
    <source>
        <dbReference type="ARBA" id="ARBA00010617"/>
    </source>
</evidence>
<dbReference type="SUPFAM" id="SSF48264">
    <property type="entry name" value="Cytochrome P450"/>
    <property type="match status" value="1"/>
</dbReference>
<reference evidence="7 8" key="1">
    <citation type="submission" date="2016-03" db="EMBL/GenBank/DDBJ databases">
        <authorList>
            <person name="Ploux O."/>
        </authorList>
    </citation>
    <scope>NUCLEOTIDE SEQUENCE [LARGE SCALE GENOMIC DNA]</scope>
    <source>
        <strain evidence="7 8">URUG2</strain>
    </source>
</reference>
<keyword evidence="5" id="KW-0349">Heme</keyword>
<dbReference type="EMBL" id="FJUY01000012">
    <property type="protein sequence ID" value="CZT21896.1"/>
    <property type="molecule type" value="Genomic_DNA"/>
</dbReference>
<keyword evidence="7" id="KW-0808">Transferase</keyword>
<proteinExistence type="inferred from homology"/>
<dbReference type="GO" id="GO:0004497">
    <property type="term" value="F:monooxygenase activity"/>
    <property type="evidence" value="ECO:0007669"/>
    <property type="project" value="InterPro"/>
</dbReference>
<dbReference type="InterPro" id="IPR036396">
    <property type="entry name" value="Cyt_P450_sf"/>
</dbReference>
<comment type="similarity">
    <text evidence="2">Belongs to the cytochrome P450 family.</text>
</comment>
<gene>
    <name evidence="7" type="ORF">RCC_07762</name>
</gene>
<dbReference type="GO" id="GO:0016705">
    <property type="term" value="F:oxidoreductase activity, acting on paired donors, with incorporation or reduction of molecular oxygen"/>
    <property type="evidence" value="ECO:0007669"/>
    <property type="project" value="InterPro"/>
</dbReference>
<dbReference type="GO" id="GO:0020037">
    <property type="term" value="F:heme binding"/>
    <property type="evidence" value="ECO:0007669"/>
    <property type="project" value="InterPro"/>
</dbReference>
<dbReference type="GO" id="GO:0008168">
    <property type="term" value="F:methyltransferase activity"/>
    <property type="evidence" value="ECO:0007669"/>
    <property type="project" value="UniProtKB-KW"/>
</dbReference>
<keyword evidence="6" id="KW-0472">Membrane</keyword>
<evidence type="ECO:0000313" key="8">
    <source>
        <dbReference type="Proteomes" id="UP000225277"/>
    </source>
</evidence>
<evidence type="ECO:0000313" key="7">
    <source>
        <dbReference type="EMBL" id="CZT21896.1"/>
    </source>
</evidence>
<dbReference type="Pfam" id="PF00067">
    <property type="entry name" value="p450"/>
    <property type="match status" value="1"/>
</dbReference>
<evidence type="ECO:0000256" key="1">
    <source>
        <dbReference type="ARBA" id="ARBA00001971"/>
    </source>
</evidence>
<keyword evidence="3 5" id="KW-0479">Metal-binding</keyword>
<evidence type="ECO:0000256" key="6">
    <source>
        <dbReference type="SAM" id="Phobius"/>
    </source>
</evidence>
<keyword evidence="8" id="KW-1185">Reference proteome</keyword>
<dbReference type="STRING" id="112498.A0A2D3VDL5"/>
<dbReference type="PANTHER" id="PTHR24305:SF168">
    <property type="entry name" value="P450, PUTATIVE (EUROFUNG)-RELATED"/>
    <property type="match status" value="1"/>
</dbReference>
<evidence type="ECO:0000256" key="4">
    <source>
        <dbReference type="ARBA" id="ARBA00023004"/>
    </source>
</evidence>
<keyword evidence="7" id="KW-0489">Methyltransferase</keyword>
<protein>
    <submittedName>
        <fullName evidence="7">Related to pisatin demethylase (Cytochrome P450)</fullName>
    </submittedName>
</protein>
<dbReference type="AlphaFoldDB" id="A0A2D3VDL5"/>
<keyword evidence="6" id="KW-1133">Transmembrane helix</keyword>
<dbReference type="GO" id="GO:0032259">
    <property type="term" value="P:methylation"/>
    <property type="evidence" value="ECO:0007669"/>
    <property type="project" value="UniProtKB-KW"/>
</dbReference>
<organism evidence="7 8">
    <name type="scientific">Ramularia collo-cygni</name>
    <dbReference type="NCBI Taxonomy" id="112498"/>
    <lineage>
        <taxon>Eukaryota</taxon>
        <taxon>Fungi</taxon>
        <taxon>Dikarya</taxon>
        <taxon>Ascomycota</taxon>
        <taxon>Pezizomycotina</taxon>
        <taxon>Dothideomycetes</taxon>
        <taxon>Dothideomycetidae</taxon>
        <taxon>Mycosphaerellales</taxon>
        <taxon>Mycosphaerellaceae</taxon>
        <taxon>Ramularia</taxon>
    </lineage>
</organism>
<evidence type="ECO:0000256" key="5">
    <source>
        <dbReference type="PIRSR" id="PIRSR602403-1"/>
    </source>
</evidence>
<name>A0A2D3VDL5_9PEZI</name>
<feature type="transmembrane region" description="Helical" evidence="6">
    <location>
        <begin position="6"/>
        <end position="24"/>
    </location>
</feature>
<dbReference type="InterPro" id="IPR001128">
    <property type="entry name" value="Cyt_P450"/>
</dbReference>
<dbReference type="CDD" id="cd11060">
    <property type="entry name" value="CYP57A1-like"/>
    <property type="match status" value="1"/>
</dbReference>
<dbReference type="RefSeq" id="XP_023628785.1">
    <property type="nucleotide sequence ID" value="XM_023773017.1"/>
</dbReference>
<evidence type="ECO:0000256" key="3">
    <source>
        <dbReference type="ARBA" id="ARBA00022723"/>
    </source>
</evidence>
<dbReference type="GO" id="GO:0005506">
    <property type="term" value="F:iron ion binding"/>
    <property type="evidence" value="ECO:0007669"/>
    <property type="project" value="InterPro"/>
</dbReference>
<sequence length="522" mass="58446">MALSGSLFVDCLVLVLIIYAFLSYRSYSRLAHIPGPTLWGWSVIPLFTIHLKGTIFERFGALNKQYGPLVRISPDTLLIADPDHLRKMSAAKSVYTRGPWFAATQFVPGTENILSTRDEQDHADRRRKMAAGYSGKENPGLEGDVDECVKDFIELIEKKYISEPGQRVVHMDLARKVQYFTTDVLSKLAFDDNFHDLKDDRDNHGYMTEVETIFPKTFCLCTIPSFLSFLYNSGVASLLAPSDQSQLGLGKVFAITKAQAAKRFDSAGQLKLPGNRDMMGSFLRHGLNQSQAAQEGVLQMLAGSESTATGIRATLLCILSNPRVHARLRAEIDELKLGTEEIVPDQSARTLPYLQACIKEGLRWYPPLVGLSSKLTPPEGDIICGYQVPGNVSVGISVLGVHRNKDLFGPDEDSYRPERWLLLSQGGDEESSDKIQQMEKNNELIFGYGRFKCLGMNVNAKEMNKVIVELVRRFDINIVDSLRPWSTICFGIHLQKDFWVTVRKRAREVKGIETASDELLES</sequence>
<dbReference type="OrthoDB" id="3934656at2759"/>
<dbReference type="InterPro" id="IPR050121">
    <property type="entry name" value="Cytochrome_P450_monoxygenase"/>
</dbReference>
<accession>A0A2D3VDL5</accession>
<keyword evidence="6" id="KW-0812">Transmembrane</keyword>
<dbReference type="Proteomes" id="UP000225277">
    <property type="component" value="Unassembled WGS sequence"/>
</dbReference>
<dbReference type="InterPro" id="IPR002403">
    <property type="entry name" value="Cyt_P450_E_grp-IV"/>
</dbReference>
<feature type="binding site" description="axial binding residue" evidence="5">
    <location>
        <position position="453"/>
    </location>
    <ligand>
        <name>heme</name>
        <dbReference type="ChEBI" id="CHEBI:30413"/>
    </ligand>
    <ligandPart>
        <name>Fe</name>
        <dbReference type="ChEBI" id="CHEBI:18248"/>
    </ligandPart>
</feature>
<dbReference type="PANTHER" id="PTHR24305">
    <property type="entry name" value="CYTOCHROME P450"/>
    <property type="match status" value="1"/>
</dbReference>
<dbReference type="PRINTS" id="PR00465">
    <property type="entry name" value="EP450IV"/>
</dbReference>
<comment type="cofactor">
    <cofactor evidence="1 5">
        <name>heme</name>
        <dbReference type="ChEBI" id="CHEBI:30413"/>
    </cofactor>
</comment>
<dbReference type="PRINTS" id="PR00385">
    <property type="entry name" value="P450"/>
</dbReference>
<keyword evidence="4 5" id="KW-0408">Iron</keyword>